<dbReference type="SUPFAM" id="SSF160696">
    <property type="entry name" value="BTG domain-like"/>
    <property type="match status" value="1"/>
</dbReference>
<dbReference type="EMBL" id="JANPWB010000011">
    <property type="protein sequence ID" value="KAJ1132647.1"/>
    <property type="molecule type" value="Genomic_DNA"/>
</dbReference>
<feature type="compositionally biased region" description="Basic and acidic residues" evidence="2">
    <location>
        <begin position="241"/>
        <end position="251"/>
    </location>
</feature>
<dbReference type="Gene3D" id="3.90.640.90">
    <property type="entry name" value="Anti-proliferative protein, N-terminal domain"/>
    <property type="match status" value="1"/>
</dbReference>
<feature type="region of interest" description="Disordered" evidence="2">
    <location>
        <begin position="136"/>
        <end position="189"/>
    </location>
</feature>
<dbReference type="GO" id="GO:0005634">
    <property type="term" value="C:nucleus"/>
    <property type="evidence" value="ECO:0007669"/>
    <property type="project" value="TreeGrafter"/>
</dbReference>
<gene>
    <name evidence="4" type="ORF">NDU88_010954</name>
</gene>
<dbReference type="InterPro" id="IPR033332">
    <property type="entry name" value="BTG"/>
</dbReference>
<comment type="similarity">
    <text evidence="1">Belongs to the BTG family.</text>
</comment>
<dbReference type="Proteomes" id="UP001066276">
    <property type="component" value="Chromosome 7"/>
</dbReference>
<evidence type="ECO:0000313" key="4">
    <source>
        <dbReference type="EMBL" id="KAJ1132647.1"/>
    </source>
</evidence>
<evidence type="ECO:0000259" key="3">
    <source>
        <dbReference type="PROSITE" id="PS00960"/>
    </source>
</evidence>
<dbReference type="InterPro" id="IPR036054">
    <property type="entry name" value="BTG-like_sf"/>
</dbReference>
<dbReference type="PANTHER" id="PTHR22978:SF6">
    <property type="entry name" value="PROTEIN BTG3"/>
    <property type="match status" value="1"/>
</dbReference>
<dbReference type="PANTHER" id="PTHR22978">
    <property type="entry name" value="B-CELL TRANSLOCATION GENE"/>
    <property type="match status" value="1"/>
</dbReference>
<feature type="compositionally biased region" description="Low complexity" evidence="2">
    <location>
        <begin position="157"/>
        <end position="178"/>
    </location>
</feature>
<proteinExistence type="inferred from homology"/>
<dbReference type="GO" id="GO:0005737">
    <property type="term" value="C:cytoplasm"/>
    <property type="evidence" value="ECO:0007669"/>
    <property type="project" value="TreeGrafter"/>
</dbReference>
<evidence type="ECO:0000313" key="5">
    <source>
        <dbReference type="Proteomes" id="UP001066276"/>
    </source>
</evidence>
<feature type="region of interest" description="Disordered" evidence="2">
    <location>
        <begin position="227"/>
        <end position="251"/>
    </location>
</feature>
<dbReference type="FunFam" id="3.90.640.90:FF:000002">
    <property type="entry name" value="BTG anti-proliferation factor 4"/>
    <property type="match status" value="1"/>
</dbReference>
<keyword evidence="5" id="KW-1185">Reference proteome</keyword>
<evidence type="ECO:0000256" key="1">
    <source>
        <dbReference type="ARBA" id="ARBA00007989"/>
    </source>
</evidence>
<name>A0AAV7PZX0_PLEWA</name>
<dbReference type="AlphaFoldDB" id="A0AAV7PZX0"/>
<feature type="compositionally biased region" description="Polar residues" evidence="2">
    <location>
        <begin position="143"/>
        <end position="156"/>
    </location>
</feature>
<dbReference type="PRINTS" id="PR00310">
    <property type="entry name" value="ANTIPRLFBTG1"/>
</dbReference>
<dbReference type="InterPro" id="IPR002087">
    <property type="entry name" value="Anti_prolifrtn"/>
</dbReference>
<dbReference type="SMART" id="SM00099">
    <property type="entry name" value="btg1"/>
    <property type="match status" value="1"/>
</dbReference>
<protein>
    <recommendedName>
        <fullName evidence="3">Anti-proliferative protein domain-containing protein</fullName>
    </recommendedName>
</protein>
<comment type="caution">
    <text evidence="4">The sequence shown here is derived from an EMBL/GenBank/DDBJ whole genome shotgun (WGS) entry which is preliminary data.</text>
</comment>
<dbReference type="Pfam" id="PF07742">
    <property type="entry name" value="BTG"/>
    <property type="match status" value="1"/>
</dbReference>
<reference evidence="4" key="1">
    <citation type="journal article" date="2022" name="bioRxiv">
        <title>Sequencing and chromosome-scale assembly of the giantPleurodeles waltlgenome.</title>
        <authorList>
            <person name="Brown T."/>
            <person name="Elewa A."/>
            <person name="Iarovenko S."/>
            <person name="Subramanian E."/>
            <person name="Araus A.J."/>
            <person name="Petzold A."/>
            <person name="Susuki M."/>
            <person name="Suzuki K.-i.T."/>
            <person name="Hayashi T."/>
            <person name="Toyoda A."/>
            <person name="Oliveira C."/>
            <person name="Osipova E."/>
            <person name="Leigh N.D."/>
            <person name="Simon A."/>
            <person name="Yun M.H."/>
        </authorList>
    </citation>
    <scope>NUCLEOTIDE SEQUENCE</scope>
    <source>
        <strain evidence="4">20211129_DDA</strain>
        <tissue evidence="4">Liver</tissue>
    </source>
</reference>
<dbReference type="PROSITE" id="PS00960">
    <property type="entry name" value="BTG_1"/>
    <property type="match status" value="1"/>
</dbReference>
<organism evidence="4 5">
    <name type="scientific">Pleurodeles waltl</name>
    <name type="common">Iberian ribbed newt</name>
    <dbReference type="NCBI Taxonomy" id="8319"/>
    <lineage>
        <taxon>Eukaryota</taxon>
        <taxon>Metazoa</taxon>
        <taxon>Chordata</taxon>
        <taxon>Craniata</taxon>
        <taxon>Vertebrata</taxon>
        <taxon>Euteleostomi</taxon>
        <taxon>Amphibia</taxon>
        <taxon>Batrachia</taxon>
        <taxon>Caudata</taxon>
        <taxon>Salamandroidea</taxon>
        <taxon>Salamandridae</taxon>
        <taxon>Pleurodelinae</taxon>
        <taxon>Pleurodeles</taxon>
    </lineage>
</organism>
<evidence type="ECO:0000256" key="2">
    <source>
        <dbReference type="SAM" id="MobiDB-lite"/>
    </source>
</evidence>
<feature type="compositionally biased region" description="Polar residues" evidence="2">
    <location>
        <begin position="228"/>
        <end position="240"/>
    </location>
</feature>
<feature type="domain" description="Anti-proliferative protein" evidence="3">
    <location>
        <begin position="60"/>
        <end position="80"/>
    </location>
</feature>
<accession>A0AAV7PZX0</accession>
<sequence>MEAQSHKGSALPLNVPADMREEVVAGVKYVVSLANRRHSLDPQKLEIFREELTALLCQKYTGHWYPDSPAKGQAYRCIRVSKEQPADAILLQACTQSGLVYTQLALPKVMTLWIDPYEVCCRLGENTRHYTVASFERKKTGSKKTPTQELETSDYFSDTSSDVQSASSSDDEGTGTTPRRPPAPALSAQVSRSIYRATPLWVPDWRMAQAYLTVFQTNGYFYPDTEHPTSYSPVSLQASSGRDHPNKAPQF</sequence>